<reference evidence="7" key="2">
    <citation type="submission" date="2020-02" db="EMBL/GenBank/DDBJ databases">
        <title>Esox lucius (northern pike) genome, fEsoLuc1, primary haplotype.</title>
        <authorList>
            <person name="Myers G."/>
            <person name="Karagic N."/>
            <person name="Meyer A."/>
            <person name="Pippel M."/>
            <person name="Reichard M."/>
            <person name="Winkler S."/>
            <person name="Tracey A."/>
            <person name="Sims Y."/>
            <person name="Howe K."/>
            <person name="Rhie A."/>
            <person name="Formenti G."/>
            <person name="Durbin R."/>
            <person name="Fedrigo O."/>
            <person name="Jarvis E.D."/>
        </authorList>
    </citation>
    <scope>NUCLEOTIDE SEQUENCE [LARGE SCALE GENOMIC DNA]</scope>
</reference>
<reference evidence="8" key="1">
    <citation type="journal article" date="2014" name="PLoS ONE">
        <title>The genome and linkage map of the northern pike (Esox lucius): conserved synteny revealed between the salmonid sister group and the Neoteleostei.</title>
        <authorList>
            <person name="Rondeau E.B."/>
            <person name="Minkley D.R."/>
            <person name="Leong J.S."/>
            <person name="Messmer A.M."/>
            <person name="Jantzen J.R."/>
            <person name="von Schalburg K.R."/>
            <person name="Lemon C."/>
            <person name="Bird N.H."/>
            <person name="Koop B.F."/>
        </authorList>
    </citation>
    <scope>NUCLEOTIDE SEQUENCE</scope>
</reference>
<dbReference type="GO" id="GO:0006955">
    <property type="term" value="P:immune response"/>
    <property type="evidence" value="ECO:0007669"/>
    <property type="project" value="InterPro"/>
</dbReference>
<reference evidence="7" key="4">
    <citation type="submission" date="2025-09" db="UniProtKB">
        <authorList>
            <consortium name="Ensembl"/>
        </authorList>
    </citation>
    <scope>IDENTIFICATION</scope>
</reference>
<dbReference type="Gene3D" id="2.60.120.40">
    <property type="match status" value="1"/>
</dbReference>
<dbReference type="Pfam" id="PF00229">
    <property type="entry name" value="TNF"/>
    <property type="match status" value="1"/>
</dbReference>
<feature type="domain" description="THD" evidence="6">
    <location>
        <begin position="145"/>
        <end position="287"/>
    </location>
</feature>
<keyword evidence="5" id="KW-1133">Transmembrane helix</keyword>
<dbReference type="Ensembl" id="ENSELUT00000021961.3">
    <property type="protein sequence ID" value="ENSELUP00000013440.2"/>
    <property type="gene ID" value="ENSELUG00000013549.3"/>
</dbReference>
<dbReference type="OMA" id="HYYLYSK"/>
<protein>
    <recommendedName>
        <fullName evidence="6">THD domain-containing protein</fullName>
    </recommendedName>
</protein>
<dbReference type="GO" id="GO:0005125">
    <property type="term" value="F:cytokine activity"/>
    <property type="evidence" value="ECO:0007669"/>
    <property type="project" value="UniProtKB-KW"/>
</dbReference>
<evidence type="ECO:0000256" key="4">
    <source>
        <dbReference type="ARBA" id="ARBA00023136"/>
    </source>
</evidence>
<sequence>MAQGAVSFAGGLAGPYPQVFVVDSQASYSPEPSSRRRWRGVRGRALHYLVALAVIGMLMEAGCIMHLYNRTRDLINAAQPSAQQVVSKMLVVQRLCLYFQSLKHTESKTHYLLQGGTAQGFTGSEETNEIPVEPVRKPLPSKQKHSAHLRGSNSPVLADNVVPWLEDKSLLMFTHGMVLNDSRLVVRKEGYYYVYSKVHFVEDCSLFKHQVMMKTDSYGNPIVLMKANRYHCPTHKSKQQNSPQNIGNSYLGGVFHLSPGAKLYVTIDSPTLLKPGADDNFMGAFMI</sequence>
<keyword evidence="5" id="KW-0812">Transmembrane</keyword>
<dbReference type="GeneTree" id="ENSGT01060000248544"/>
<dbReference type="GO" id="GO:0005615">
    <property type="term" value="C:extracellular space"/>
    <property type="evidence" value="ECO:0007669"/>
    <property type="project" value="UniProtKB-KW"/>
</dbReference>
<dbReference type="GO" id="GO:0016020">
    <property type="term" value="C:membrane"/>
    <property type="evidence" value="ECO:0007669"/>
    <property type="project" value="UniProtKB-SubCell"/>
</dbReference>
<evidence type="ECO:0000256" key="1">
    <source>
        <dbReference type="ARBA" id="ARBA00004370"/>
    </source>
</evidence>
<dbReference type="Proteomes" id="UP000265140">
    <property type="component" value="Chromosome 9"/>
</dbReference>
<reference evidence="7" key="3">
    <citation type="submission" date="2025-08" db="UniProtKB">
        <authorList>
            <consortium name="Ensembl"/>
        </authorList>
    </citation>
    <scope>IDENTIFICATION</scope>
</reference>
<evidence type="ECO:0000256" key="2">
    <source>
        <dbReference type="ARBA" id="ARBA00008670"/>
    </source>
</evidence>
<keyword evidence="8" id="KW-1185">Reference proteome</keyword>
<dbReference type="SUPFAM" id="SSF49842">
    <property type="entry name" value="TNF-like"/>
    <property type="match status" value="1"/>
</dbReference>
<dbReference type="PANTHER" id="PTHR11471:SF34">
    <property type="entry name" value="TUMOR NECROSIS FACTOR LIGAND SUPERFAMILY MEMBER 14"/>
    <property type="match status" value="1"/>
</dbReference>
<keyword evidence="4 5" id="KW-0472">Membrane</keyword>
<comment type="subcellular location">
    <subcellularLocation>
        <location evidence="1">Membrane</location>
    </subcellularLocation>
</comment>
<organism evidence="7 8">
    <name type="scientific">Esox lucius</name>
    <name type="common">Northern pike</name>
    <dbReference type="NCBI Taxonomy" id="8010"/>
    <lineage>
        <taxon>Eukaryota</taxon>
        <taxon>Metazoa</taxon>
        <taxon>Chordata</taxon>
        <taxon>Craniata</taxon>
        <taxon>Vertebrata</taxon>
        <taxon>Euteleostomi</taxon>
        <taxon>Actinopterygii</taxon>
        <taxon>Neopterygii</taxon>
        <taxon>Teleostei</taxon>
        <taxon>Protacanthopterygii</taxon>
        <taxon>Esociformes</taxon>
        <taxon>Esocidae</taxon>
        <taxon>Esox</taxon>
    </lineage>
</organism>
<evidence type="ECO:0000313" key="7">
    <source>
        <dbReference type="Ensembl" id="ENSELUP00000013440.2"/>
    </source>
</evidence>
<dbReference type="CDD" id="cd00184">
    <property type="entry name" value="TNF"/>
    <property type="match status" value="1"/>
</dbReference>
<dbReference type="AlphaFoldDB" id="A0A3P8YC90"/>
<proteinExistence type="inferred from homology"/>
<dbReference type="InterPro" id="IPR006052">
    <property type="entry name" value="TNF_dom"/>
</dbReference>
<feature type="transmembrane region" description="Helical" evidence="5">
    <location>
        <begin position="45"/>
        <end position="68"/>
    </location>
</feature>
<dbReference type="PROSITE" id="PS50049">
    <property type="entry name" value="THD_2"/>
    <property type="match status" value="1"/>
</dbReference>
<dbReference type="SMART" id="SM00207">
    <property type="entry name" value="TNF"/>
    <property type="match status" value="1"/>
</dbReference>
<dbReference type="GO" id="GO:0005164">
    <property type="term" value="F:tumor necrosis factor receptor binding"/>
    <property type="evidence" value="ECO:0007669"/>
    <property type="project" value="InterPro"/>
</dbReference>
<dbReference type="STRING" id="8010.ENSELUP00000013440"/>
<dbReference type="InterPro" id="IPR008983">
    <property type="entry name" value="Tumour_necrosis_fac-like_dom"/>
</dbReference>
<name>A0A3P8YC90_ESOLU</name>
<comment type="similarity">
    <text evidence="2">Belongs to the tumor necrosis factor family.</text>
</comment>
<accession>A0A3P8YC90</accession>
<dbReference type="PANTHER" id="PTHR11471">
    <property type="entry name" value="TUMOR NECROSIS FACTOR FAMILY MEMBER"/>
    <property type="match status" value="1"/>
</dbReference>
<keyword evidence="3" id="KW-0202">Cytokine</keyword>
<dbReference type="Bgee" id="ENSELUG00000013549">
    <property type="expression patterns" value="Expressed in head kidney and 13 other cell types or tissues"/>
</dbReference>
<evidence type="ECO:0000313" key="8">
    <source>
        <dbReference type="Proteomes" id="UP000265140"/>
    </source>
</evidence>
<evidence type="ECO:0000256" key="5">
    <source>
        <dbReference type="SAM" id="Phobius"/>
    </source>
</evidence>
<evidence type="ECO:0000256" key="3">
    <source>
        <dbReference type="ARBA" id="ARBA00022514"/>
    </source>
</evidence>
<evidence type="ECO:0000259" key="6">
    <source>
        <dbReference type="PROSITE" id="PS50049"/>
    </source>
</evidence>